<proteinExistence type="inferred from homology"/>
<accession>A0ABU0PAH3</accession>
<dbReference type="EMBL" id="JAUSXK010000001">
    <property type="protein sequence ID" value="MDQ0644335.1"/>
    <property type="molecule type" value="Genomic_DNA"/>
</dbReference>
<evidence type="ECO:0000256" key="6">
    <source>
        <dbReference type="ARBA" id="ARBA00022679"/>
    </source>
</evidence>
<organism evidence="17 18">
    <name type="scientific">Microbacterium murale</name>
    <dbReference type="NCBI Taxonomy" id="1081040"/>
    <lineage>
        <taxon>Bacteria</taxon>
        <taxon>Bacillati</taxon>
        <taxon>Actinomycetota</taxon>
        <taxon>Actinomycetes</taxon>
        <taxon>Micrococcales</taxon>
        <taxon>Microbacteriaceae</taxon>
        <taxon>Microbacterium</taxon>
    </lineage>
</organism>
<evidence type="ECO:0000256" key="1">
    <source>
        <dbReference type="ARBA" id="ARBA00004651"/>
    </source>
</evidence>
<comment type="subcellular location">
    <subcellularLocation>
        <location evidence="1">Cell membrane</location>
        <topology evidence="1">Multi-pass membrane protein</topology>
    </subcellularLocation>
</comment>
<evidence type="ECO:0000256" key="11">
    <source>
        <dbReference type="ARBA" id="ARBA00037387"/>
    </source>
</evidence>
<feature type="transmembrane region" description="Helical" evidence="15">
    <location>
        <begin position="269"/>
        <end position="291"/>
    </location>
</feature>
<evidence type="ECO:0000256" key="10">
    <source>
        <dbReference type="ARBA" id="ARBA00023136"/>
    </source>
</evidence>
<keyword evidence="9 15" id="KW-1133">Transmembrane helix</keyword>
<dbReference type="InterPro" id="IPR004703">
    <property type="entry name" value="PTS_sugar-sp_permease"/>
</dbReference>
<evidence type="ECO:0000259" key="16">
    <source>
        <dbReference type="Pfam" id="PF02302"/>
    </source>
</evidence>
<dbReference type="Proteomes" id="UP001239085">
    <property type="component" value="Unassembled WGS sequence"/>
</dbReference>
<dbReference type="InterPro" id="IPR003501">
    <property type="entry name" value="PTS_EIIB_2/3"/>
</dbReference>
<keyword evidence="5" id="KW-0762">Sugar transport</keyword>
<keyword evidence="7" id="KW-0598">Phosphotransferase system</keyword>
<evidence type="ECO:0000313" key="18">
    <source>
        <dbReference type="Proteomes" id="UP001239085"/>
    </source>
</evidence>
<feature type="transmembrane region" description="Helical" evidence="15">
    <location>
        <begin position="93"/>
        <end position="117"/>
    </location>
</feature>
<comment type="caution">
    <text evidence="17">The sequence shown here is derived from an EMBL/GenBank/DDBJ whole genome shotgun (WGS) entry which is preliminary data.</text>
</comment>
<feature type="transmembrane region" description="Helical" evidence="15">
    <location>
        <begin position="129"/>
        <end position="145"/>
    </location>
</feature>
<evidence type="ECO:0000256" key="15">
    <source>
        <dbReference type="SAM" id="Phobius"/>
    </source>
</evidence>
<evidence type="ECO:0000256" key="3">
    <source>
        <dbReference type="ARBA" id="ARBA00022448"/>
    </source>
</evidence>
<reference evidence="17 18" key="1">
    <citation type="submission" date="2023-07" db="EMBL/GenBank/DDBJ databases">
        <title>Comparative genomics of wheat-associated soil bacteria to identify genetic determinants of phenazine resistance.</title>
        <authorList>
            <person name="Mouncey N."/>
        </authorList>
    </citation>
    <scope>NUCLEOTIDE SEQUENCE [LARGE SCALE GENOMIC DNA]</scope>
    <source>
        <strain evidence="17 18">W2I7</strain>
    </source>
</reference>
<keyword evidence="4" id="KW-1003">Cell membrane</keyword>
<feature type="transmembrane region" description="Helical" evidence="15">
    <location>
        <begin position="15"/>
        <end position="33"/>
    </location>
</feature>
<feature type="transmembrane region" description="Helical" evidence="15">
    <location>
        <begin position="383"/>
        <end position="401"/>
    </location>
</feature>
<evidence type="ECO:0000256" key="13">
    <source>
        <dbReference type="ARBA" id="ARBA00039702"/>
    </source>
</evidence>
<dbReference type="CDD" id="cd05563">
    <property type="entry name" value="PTS_IIB_ascorbate"/>
    <property type="match status" value="1"/>
</dbReference>
<name>A0ABU0PAH3_9MICO</name>
<feature type="transmembrane region" description="Helical" evidence="15">
    <location>
        <begin position="326"/>
        <end position="351"/>
    </location>
</feature>
<comment type="subunit">
    <text evidence="2">Homodimer.</text>
</comment>
<evidence type="ECO:0000256" key="7">
    <source>
        <dbReference type="ARBA" id="ARBA00022683"/>
    </source>
</evidence>
<keyword evidence="8 15" id="KW-0812">Transmembrane</keyword>
<dbReference type="PANTHER" id="PTHR33843:SF4">
    <property type="entry name" value="ASCORBATE-SPECIFIC PTS SYSTEM EIIC COMPONENT"/>
    <property type="match status" value="1"/>
</dbReference>
<sequence length="611" mass="64282">MDVLLNVIELITNNLFSQVAVLIGVIAIVGLALQRKPFEEVVAGGIRATIGVVVLNIGVEIFTGGLSTFQAIVSSAMGLEAPAAESSLSEFTAGIGSVVPLIIAGGFIVHLILVRIFPAARYVYLTGHLMYWMSVVLAACLVEVFTDINRWLLALVGSLIAGSYWVLQPLWIGPLMRKVMKDDTVGLAHTDSTIALAAGYGAKALRLGDPEKHDSEQLKLPRAISFFKDINVSTAFITGTILLIAVLFASSDVVEEQMAGATVLPWVWALLQALRFAAGIAILLFGVRMFLAEIVPAFQGLSDRALPGTKPALDLPVTFTKSPTSVMIGFISSMVVFLLLMALFAALGWFVLVPPMIMLFFGGAAGGVFGNAVAGWRGAVFGGVLNGVVLAFGQWIGWGLWSDTAPELATLADSDWFVVGWIVMGASTLLSPLGEWGALVLGVVIVAVTAVILGVLSRRMRRKGIDVRTDAAADEPTTLTGVVPATAPAASADATAPTPAPAPAVVTTSTAHLSRPETLDVLAVCGAGMGTSLMLSTTARKALAQLGVPAEVSYADLGSARSRTPDVVIAQQTYLDEVGGIAPLAVRIDRFVDVEHVRTQLREGLESKGWL</sequence>
<feature type="transmembrane region" description="Helical" evidence="15">
    <location>
        <begin position="151"/>
        <end position="172"/>
    </location>
</feature>
<comment type="similarity">
    <text evidence="12">Belongs to the UlaA family.</text>
</comment>
<keyword evidence="10 15" id="KW-0472">Membrane</keyword>
<evidence type="ECO:0000256" key="12">
    <source>
        <dbReference type="ARBA" id="ARBA00038218"/>
    </source>
</evidence>
<feature type="transmembrane region" description="Helical" evidence="15">
    <location>
        <begin position="230"/>
        <end position="249"/>
    </location>
</feature>
<dbReference type="Gene3D" id="3.40.50.2300">
    <property type="match status" value="1"/>
</dbReference>
<evidence type="ECO:0000256" key="8">
    <source>
        <dbReference type="ARBA" id="ARBA00022692"/>
    </source>
</evidence>
<dbReference type="PANTHER" id="PTHR33843">
    <property type="entry name" value="ASCORBATE-SPECIFIC PTS SYSTEM EIIC COMPONENT"/>
    <property type="match status" value="1"/>
</dbReference>
<feature type="transmembrane region" description="Helical" evidence="15">
    <location>
        <begin position="357"/>
        <end position="376"/>
    </location>
</feature>
<dbReference type="Pfam" id="PF03611">
    <property type="entry name" value="EIIC-GAT"/>
    <property type="match status" value="1"/>
</dbReference>
<feature type="domain" description="Phosphotransferase system EIIB component type 2/3" evidence="16">
    <location>
        <begin position="521"/>
        <end position="572"/>
    </location>
</feature>
<dbReference type="InterPro" id="IPR051562">
    <property type="entry name" value="Ascorbate-PTS_EIIC"/>
</dbReference>
<keyword evidence="3" id="KW-0813">Transport</keyword>
<evidence type="ECO:0000256" key="2">
    <source>
        <dbReference type="ARBA" id="ARBA00011738"/>
    </source>
</evidence>
<gene>
    <name evidence="17" type="ORF">QFZ46_002495</name>
</gene>
<comment type="function">
    <text evidence="11">The phosphoenolpyruvate-dependent sugar phosphotransferase system (sugar PTS), a major carbohydrate active transport system, catalyzes the phosphorylation of incoming sugar substrates concomitantly with their translocation across the cell membrane. The enzyme II UlaABC PTS system is involved in ascorbate transport.</text>
</comment>
<evidence type="ECO:0000256" key="4">
    <source>
        <dbReference type="ARBA" id="ARBA00022475"/>
    </source>
</evidence>
<evidence type="ECO:0000256" key="5">
    <source>
        <dbReference type="ARBA" id="ARBA00022597"/>
    </source>
</evidence>
<evidence type="ECO:0000256" key="14">
    <source>
        <dbReference type="ARBA" id="ARBA00042859"/>
    </source>
</evidence>
<dbReference type="SUPFAM" id="SSF52794">
    <property type="entry name" value="PTS system IIB component-like"/>
    <property type="match status" value="1"/>
</dbReference>
<dbReference type="InterPro" id="IPR036095">
    <property type="entry name" value="PTS_EIIB-like_sf"/>
</dbReference>
<dbReference type="Pfam" id="PF02302">
    <property type="entry name" value="PTS_IIB"/>
    <property type="match status" value="1"/>
</dbReference>
<keyword evidence="18" id="KW-1185">Reference proteome</keyword>
<evidence type="ECO:0000313" key="17">
    <source>
        <dbReference type="EMBL" id="MDQ0644335.1"/>
    </source>
</evidence>
<protein>
    <recommendedName>
        <fullName evidence="13">Ascorbate-specific PTS system EIIC component</fullName>
    </recommendedName>
    <alternativeName>
        <fullName evidence="14">Ascorbate-specific permease IIC component UlaA</fullName>
    </alternativeName>
</protein>
<feature type="transmembrane region" description="Helical" evidence="15">
    <location>
        <begin position="45"/>
        <end position="73"/>
    </location>
</feature>
<feature type="transmembrane region" description="Helical" evidence="15">
    <location>
        <begin position="436"/>
        <end position="456"/>
    </location>
</feature>
<keyword evidence="6" id="KW-0808">Transferase</keyword>
<evidence type="ECO:0000256" key="9">
    <source>
        <dbReference type="ARBA" id="ARBA00022989"/>
    </source>
</evidence>
<dbReference type="RefSeq" id="WP_307361960.1">
    <property type="nucleotide sequence ID" value="NZ_JAUSXK010000001.1"/>
</dbReference>